<gene>
    <name evidence="7" type="ORF">HF086_016290</name>
</gene>
<feature type="transmembrane region" description="Helical" evidence="5">
    <location>
        <begin position="117"/>
        <end position="136"/>
    </location>
</feature>
<accession>A0A922MHY5</accession>
<dbReference type="PANTHER" id="PTHR47241">
    <property type="entry name" value="FINGER PROTEIN, PUTATIVE-RELATED"/>
    <property type="match status" value="1"/>
</dbReference>
<keyword evidence="5" id="KW-0812">Transmembrane</keyword>
<protein>
    <recommendedName>
        <fullName evidence="6">BED-type domain-containing protein</fullName>
    </recommendedName>
</protein>
<evidence type="ECO:0000259" key="6">
    <source>
        <dbReference type="PROSITE" id="PS50808"/>
    </source>
</evidence>
<dbReference type="SUPFAM" id="SSF57667">
    <property type="entry name" value="beta-beta-alpha zinc fingers"/>
    <property type="match status" value="1"/>
</dbReference>
<keyword evidence="5" id="KW-0472">Membrane</keyword>
<dbReference type="EMBL" id="JACEFF010000455">
    <property type="protein sequence ID" value="KAH9637013.1"/>
    <property type="molecule type" value="Genomic_DNA"/>
</dbReference>
<dbReference type="PROSITE" id="PS50808">
    <property type="entry name" value="ZF_BED"/>
    <property type="match status" value="1"/>
</dbReference>
<feature type="domain" description="BED-type" evidence="6">
    <location>
        <begin position="20"/>
        <end position="52"/>
    </location>
</feature>
<dbReference type="Proteomes" id="UP000814243">
    <property type="component" value="Unassembled WGS sequence"/>
</dbReference>
<evidence type="ECO:0000256" key="2">
    <source>
        <dbReference type="ARBA" id="ARBA00022771"/>
    </source>
</evidence>
<keyword evidence="3" id="KW-0862">Zinc</keyword>
<evidence type="ECO:0000256" key="1">
    <source>
        <dbReference type="ARBA" id="ARBA00022723"/>
    </source>
</evidence>
<dbReference type="PANTHER" id="PTHR47241:SF1">
    <property type="entry name" value="BED-TYPE DOMAIN-CONTAINING PROTEIN"/>
    <property type="match status" value="1"/>
</dbReference>
<organism evidence="7 8">
    <name type="scientific">Spodoptera exigua</name>
    <name type="common">Beet armyworm</name>
    <name type="synonym">Noctua fulgens</name>
    <dbReference type="NCBI Taxonomy" id="7107"/>
    <lineage>
        <taxon>Eukaryota</taxon>
        <taxon>Metazoa</taxon>
        <taxon>Ecdysozoa</taxon>
        <taxon>Arthropoda</taxon>
        <taxon>Hexapoda</taxon>
        <taxon>Insecta</taxon>
        <taxon>Pterygota</taxon>
        <taxon>Neoptera</taxon>
        <taxon>Endopterygota</taxon>
        <taxon>Lepidoptera</taxon>
        <taxon>Glossata</taxon>
        <taxon>Ditrysia</taxon>
        <taxon>Noctuoidea</taxon>
        <taxon>Noctuidae</taxon>
        <taxon>Amphipyrinae</taxon>
        <taxon>Spodoptera</taxon>
    </lineage>
</organism>
<dbReference type="GO" id="GO:0005634">
    <property type="term" value="C:nucleus"/>
    <property type="evidence" value="ECO:0007669"/>
    <property type="project" value="TreeGrafter"/>
</dbReference>
<comment type="caution">
    <text evidence="7">The sequence shown here is derived from an EMBL/GenBank/DDBJ whole genome shotgun (WGS) entry which is preliminary data.</text>
</comment>
<dbReference type="AlphaFoldDB" id="A0A922MHY5"/>
<name>A0A922MHY5_SPOEX</name>
<evidence type="ECO:0000313" key="7">
    <source>
        <dbReference type="EMBL" id="KAH9637013.1"/>
    </source>
</evidence>
<sequence length="139" mass="15646">MVCMTHKYENGADNIKFAVCTLCNVNISRGGEGTSAMKNHLKLKHPNEYKTISKGQADIAEMIALDNEPLSVVIRTGFTRLLQQALPRYKMPSRTYIAQKIIPDIYDRIHDKIKENISSAFGISVTYIFGLVYTTMPAF</sequence>
<evidence type="ECO:0000256" key="4">
    <source>
        <dbReference type="PROSITE-ProRule" id="PRU00027"/>
    </source>
</evidence>
<evidence type="ECO:0000313" key="8">
    <source>
        <dbReference type="Proteomes" id="UP000814243"/>
    </source>
</evidence>
<dbReference type="InterPro" id="IPR003656">
    <property type="entry name" value="Znf_BED"/>
</dbReference>
<dbReference type="GO" id="GO:0003677">
    <property type="term" value="F:DNA binding"/>
    <property type="evidence" value="ECO:0007669"/>
    <property type="project" value="InterPro"/>
</dbReference>
<keyword evidence="5" id="KW-1133">Transmembrane helix</keyword>
<proteinExistence type="predicted"/>
<dbReference type="SUPFAM" id="SSF140996">
    <property type="entry name" value="Hermes dimerisation domain"/>
    <property type="match status" value="1"/>
</dbReference>
<dbReference type="InterPro" id="IPR036236">
    <property type="entry name" value="Znf_C2H2_sf"/>
</dbReference>
<evidence type="ECO:0000256" key="5">
    <source>
        <dbReference type="SAM" id="Phobius"/>
    </source>
</evidence>
<dbReference type="GO" id="GO:0008270">
    <property type="term" value="F:zinc ion binding"/>
    <property type="evidence" value="ECO:0007669"/>
    <property type="project" value="UniProtKB-KW"/>
</dbReference>
<dbReference type="Pfam" id="PF02892">
    <property type="entry name" value="zf-BED"/>
    <property type="match status" value="1"/>
</dbReference>
<reference evidence="7" key="1">
    <citation type="journal article" date="2021" name="G3 (Bethesda)">
        <title>Genome and transcriptome analysis of the beet armyworm Spodoptera exigua reveals targets for pest control. .</title>
        <authorList>
            <person name="Simon S."/>
            <person name="Breeschoten T."/>
            <person name="Jansen H.J."/>
            <person name="Dirks R.P."/>
            <person name="Schranz M.E."/>
            <person name="Ros V.I.D."/>
        </authorList>
    </citation>
    <scope>NUCLEOTIDE SEQUENCE</scope>
    <source>
        <strain evidence="7">TB_SE_WUR_2020</strain>
    </source>
</reference>
<keyword evidence="1" id="KW-0479">Metal-binding</keyword>
<dbReference type="InterPro" id="IPR052865">
    <property type="entry name" value="Zinc_finger_BED"/>
</dbReference>
<evidence type="ECO:0000256" key="3">
    <source>
        <dbReference type="ARBA" id="ARBA00022833"/>
    </source>
</evidence>
<keyword evidence="2 4" id="KW-0863">Zinc-finger</keyword>